<reference evidence="9" key="1">
    <citation type="submission" date="2021-02" db="EMBL/GenBank/DDBJ databases">
        <title>PHA producing bacteria isolated from coastal sediment in Guangdong, Shenzhen.</title>
        <authorList>
            <person name="Zheng W."/>
            <person name="Yu S."/>
            <person name="Huang Y."/>
        </authorList>
    </citation>
    <scope>NUCLEOTIDE SEQUENCE</scope>
    <source>
        <strain evidence="9">TN14-10</strain>
    </source>
</reference>
<gene>
    <name evidence="9" type="ORF">JYP50_10510</name>
</gene>
<comment type="function">
    <text evidence="6">Mechanosensitive channel that participates in the regulation of osmotic pressure changes within the cell, opening in response to stretch forces in the membrane lipid bilayer, without the need for other proteins. Contributes to normal resistance to hypoosmotic shock. Forms an ion channel of 1.0 nanosiemens conductance with a slight preference for anions.</text>
</comment>
<dbReference type="SUPFAM" id="SSF82689">
    <property type="entry name" value="Mechanosensitive channel protein MscS (YggB), C-terminal domain"/>
    <property type="match status" value="1"/>
</dbReference>
<dbReference type="GO" id="GO:0005886">
    <property type="term" value="C:plasma membrane"/>
    <property type="evidence" value="ECO:0007669"/>
    <property type="project" value="UniProtKB-SubCell"/>
</dbReference>
<evidence type="ECO:0000256" key="3">
    <source>
        <dbReference type="ARBA" id="ARBA00022692"/>
    </source>
</evidence>
<keyword evidence="2" id="KW-1003">Cell membrane</keyword>
<dbReference type="AlphaFoldDB" id="A0A939IK69"/>
<dbReference type="SUPFAM" id="SSF50182">
    <property type="entry name" value="Sm-like ribonucleoproteins"/>
    <property type="match status" value="1"/>
</dbReference>
<organism evidence="9 10">
    <name type="scientific">Parahaliea mediterranea</name>
    <dbReference type="NCBI Taxonomy" id="651086"/>
    <lineage>
        <taxon>Bacteria</taxon>
        <taxon>Pseudomonadati</taxon>
        <taxon>Pseudomonadota</taxon>
        <taxon>Gammaproteobacteria</taxon>
        <taxon>Cellvibrionales</taxon>
        <taxon>Halieaceae</taxon>
        <taxon>Parahaliea</taxon>
    </lineage>
</organism>
<dbReference type="Gene3D" id="2.30.30.60">
    <property type="match status" value="1"/>
</dbReference>
<keyword evidence="3 6" id="KW-0812">Transmembrane</keyword>
<dbReference type="InterPro" id="IPR011066">
    <property type="entry name" value="MscS_channel_C_sf"/>
</dbReference>
<evidence type="ECO:0000256" key="6">
    <source>
        <dbReference type="RuleBase" id="RU369025"/>
    </source>
</evidence>
<comment type="caution">
    <text evidence="6">Lacks conserved residue(s) required for the propagation of feature annotation.</text>
</comment>
<dbReference type="PANTHER" id="PTHR30221">
    <property type="entry name" value="SMALL-CONDUCTANCE MECHANOSENSITIVE CHANNEL"/>
    <property type="match status" value="1"/>
</dbReference>
<proteinExistence type="inferred from homology"/>
<keyword evidence="6" id="KW-0813">Transport</keyword>
<dbReference type="EMBL" id="JAFKCZ010000007">
    <property type="protein sequence ID" value="MBN7797026.1"/>
    <property type="molecule type" value="Genomic_DNA"/>
</dbReference>
<keyword evidence="6" id="KW-0997">Cell inner membrane</keyword>
<keyword evidence="4 6" id="KW-1133">Transmembrane helix</keyword>
<dbReference type="InterPro" id="IPR023408">
    <property type="entry name" value="MscS_beta-dom_sf"/>
</dbReference>
<dbReference type="InterPro" id="IPR010920">
    <property type="entry name" value="LSM_dom_sf"/>
</dbReference>
<evidence type="ECO:0000256" key="7">
    <source>
        <dbReference type="SAM" id="Coils"/>
    </source>
</evidence>
<evidence type="ECO:0000256" key="4">
    <source>
        <dbReference type="ARBA" id="ARBA00022989"/>
    </source>
</evidence>
<dbReference type="Pfam" id="PF00924">
    <property type="entry name" value="MS_channel_2nd"/>
    <property type="match status" value="1"/>
</dbReference>
<feature type="coiled-coil region" evidence="7">
    <location>
        <begin position="286"/>
        <end position="349"/>
    </location>
</feature>
<feature type="transmembrane region" description="Helical" evidence="6">
    <location>
        <begin position="71"/>
        <end position="93"/>
    </location>
</feature>
<accession>A0A939IK69</accession>
<evidence type="ECO:0000256" key="5">
    <source>
        <dbReference type="ARBA" id="ARBA00023136"/>
    </source>
</evidence>
<evidence type="ECO:0000313" key="10">
    <source>
        <dbReference type="Proteomes" id="UP000664303"/>
    </source>
</evidence>
<sequence length="350" mass="38986">MTPFLELFHGLWPTLTVAAITALIVAAATWVARRSQQGTAGLLYQLMNWIIISLAIIVIVILLPVSDETQGQILSLLGVVLTAVIALSSTTFVSNAMAGVMLHLTQPFRPGDYVRVNQEFGRVTKRSLVHTQIQTEWRDITTLPNLLLVNNPVTVMHRDGTIISAEVSIGYDVAYTRVEELLLQAAEGADLLEPFVLVQELLDHAVLYRVCGFLPEMKHPLSSRSNLRKKVLEHLHGNGVEIVSPAFMNQRQLDPTAAVIPEQPVMHRAQTAAAETPAPEEKIFDKAEEAASLEELKQRQEAARQAVKREKAHLKTVPQEQREAVERRITQLEQQEMRLAERAAAQSQKE</sequence>
<dbReference type="InterPro" id="IPR006685">
    <property type="entry name" value="MscS_channel_2nd"/>
</dbReference>
<evidence type="ECO:0000256" key="2">
    <source>
        <dbReference type="ARBA" id="ARBA00022475"/>
    </source>
</evidence>
<evidence type="ECO:0000313" key="9">
    <source>
        <dbReference type="EMBL" id="MBN7797026.1"/>
    </source>
</evidence>
<keyword evidence="5 6" id="KW-0472">Membrane</keyword>
<comment type="caution">
    <text evidence="9">The sequence shown here is derived from an EMBL/GenBank/DDBJ whole genome shotgun (WGS) entry which is preliminary data.</text>
</comment>
<keyword evidence="6" id="KW-0406">Ion transport</keyword>
<keyword evidence="7" id="KW-0175">Coiled coil</keyword>
<dbReference type="PANTHER" id="PTHR30221:SF18">
    <property type="entry name" value="SLL0590 PROTEIN"/>
    <property type="match status" value="1"/>
</dbReference>
<evidence type="ECO:0000259" key="8">
    <source>
        <dbReference type="Pfam" id="PF00924"/>
    </source>
</evidence>
<comment type="similarity">
    <text evidence="6">Belongs to the MscS (TC 1.A.23) family.</text>
</comment>
<protein>
    <recommendedName>
        <fullName evidence="6">Small-conductance mechanosensitive channel</fullName>
    </recommendedName>
</protein>
<comment type="subcellular location">
    <subcellularLocation>
        <location evidence="6">Cell inner membrane</location>
        <topology evidence="6">Multi-pass membrane protein</topology>
    </subcellularLocation>
    <subcellularLocation>
        <location evidence="1">Cell membrane</location>
        <topology evidence="1">Multi-pass membrane protein</topology>
    </subcellularLocation>
</comment>
<name>A0A939IK69_9GAMM</name>
<dbReference type="InterPro" id="IPR045275">
    <property type="entry name" value="MscS_archaea/bacteria_type"/>
</dbReference>
<feature type="transmembrane region" description="Helical" evidence="6">
    <location>
        <begin position="12"/>
        <end position="31"/>
    </location>
</feature>
<keyword evidence="6" id="KW-0407">Ion channel</keyword>
<feature type="transmembrane region" description="Helical" evidence="6">
    <location>
        <begin position="43"/>
        <end position="65"/>
    </location>
</feature>
<evidence type="ECO:0000256" key="1">
    <source>
        <dbReference type="ARBA" id="ARBA00004651"/>
    </source>
</evidence>
<feature type="domain" description="Mechanosensitive ion channel MscS" evidence="8">
    <location>
        <begin position="92"/>
        <end position="153"/>
    </location>
</feature>
<keyword evidence="10" id="KW-1185">Reference proteome</keyword>
<comment type="subunit">
    <text evidence="6">Homoheptamer.</text>
</comment>
<dbReference type="Proteomes" id="UP000664303">
    <property type="component" value="Unassembled WGS sequence"/>
</dbReference>
<dbReference type="GO" id="GO:0008381">
    <property type="term" value="F:mechanosensitive monoatomic ion channel activity"/>
    <property type="evidence" value="ECO:0007669"/>
    <property type="project" value="InterPro"/>
</dbReference>
<dbReference type="RefSeq" id="WP_206560478.1">
    <property type="nucleotide sequence ID" value="NZ_JAFKCZ010000007.1"/>
</dbReference>